<evidence type="ECO:0000256" key="5">
    <source>
        <dbReference type="ARBA" id="ARBA00023163"/>
    </source>
</evidence>
<dbReference type="EMBL" id="BONY01000018">
    <property type="protein sequence ID" value="GIH05406.1"/>
    <property type="molecule type" value="Genomic_DNA"/>
</dbReference>
<keyword evidence="5" id="KW-0804">Transcription</keyword>
<keyword evidence="7" id="KW-0812">Transmembrane</keyword>
<evidence type="ECO:0000256" key="3">
    <source>
        <dbReference type="ARBA" id="ARBA00023082"/>
    </source>
</evidence>
<keyword evidence="2" id="KW-0805">Transcription regulation</keyword>
<evidence type="ECO:0000256" key="7">
    <source>
        <dbReference type="SAM" id="Phobius"/>
    </source>
</evidence>
<dbReference type="SUPFAM" id="SSF88946">
    <property type="entry name" value="Sigma2 domain of RNA polymerase sigma factors"/>
    <property type="match status" value="1"/>
</dbReference>
<feature type="domain" description="RNA polymerase sigma factor 70 region 4 type 2" evidence="9">
    <location>
        <begin position="98"/>
        <end position="150"/>
    </location>
</feature>
<dbReference type="InterPro" id="IPR014284">
    <property type="entry name" value="RNA_pol_sigma-70_dom"/>
</dbReference>
<comment type="similarity">
    <text evidence="1">Belongs to the sigma-70 factor family. ECF subfamily.</text>
</comment>
<dbReference type="GO" id="GO:0016987">
    <property type="term" value="F:sigma factor activity"/>
    <property type="evidence" value="ECO:0007669"/>
    <property type="project" value="UniProtKB-KW"/>
</dbReference>
<keyword evidence="7" id="KW-1133">Transmembrane helix</keyword>
<dbReference type="Gene3D" id="1.10.1740.10">
    <property type="match status" value="1"/>
</dbReference>
<evidence type="ECO:0000259" key="9">
    <source>
        <dbReference type="Pfam" id="PF08281"/>
    </source>
</evidence>
<feature type="compositionally biased region" description="Low complexity" evidence="6">
    <location>
        <begin position="220"/>
        <end position="253"/>
    </location>
</feature>
<evidence type="ECO:0000259" key="8">
    <source>
        <dbReference type="Pfam" id="PF04542"/>
    </source>
</evidence>
<dbReference type="RefSeq" id="WP_308441996.1">
    <property type="nucleotide sequence ID" value="NZ_BONY01000018.1"/>
</dbReference>
<dbReference type="SUPFAM" id="SSF88659">
    <property type="entry name" value="Sigma3 and sigma4 domains of RNA polymerase sigma factors"/>
    <property type="match status" value="1"/>
</dbReference>
<dbReference type="PANTHER" id="PTHR43133:SF50">
    <property type="entry name" value="ECF RNA POLYMERASE SIGMA FACTOR SIGM"/>
    <property type="match status" value="1"/>
</dbReference>
<sequence>MPEPADFAEFYGTSFNSLCVQLHAHTGDLAEAQDVVQEAFCRALARWPRISQYEDPVAWVRKVAWNIATSRWRRVRTAVEYAARQREQHTPGPDPSRLDLMAALAELPARQRQAVVLHYLNDLPISDIAAITGAAEGTVKSWLHRARNTLDSRLEVRDDVKPDVRQPGVEATYRTVRKRHTRNTVVGAIIIIAATAALALLPFGLGEKPAPIDPTPTPSASPSASAAPGAGEFVSPSAAATASPTATPCTSDPIGNYGGHLNPDSSVQMGYRDFPSGSQTMPFCAGVRLKVLWATYRYDPADGIYHLVQSGEVYLDSNNPQRTVRATITAGCTDSFFTIADVAIPSALDQNAIMTMETPGGPFWDYKHRATGLAYRGGCFR</sequence>
<keyword evidence="7" id="KW-0472">Membrane</keyword>
<dbReference type="Gene3D" id="1.10.10.10">
    <property type="entry name" value="Winged helix-like DNA-binding domain superfamily/Winged helix DNA-binding domain"/>
    <property type="match status" value="1"/>
</dbReference>
<dbReference type="Pfam" id="PF04542">
    <property type="entry name" value="Sigma70_r2"/>
    <property type="match status" value="1"/>
</dbReference>
<evidence type="ECO:0000313" key="10">
    <source>
        <dbReference type="EMBL" id="GIH05406.1"/>
    </source>
</evidence>
<feature type="domain" description="RNA polymerase sigma-70 region 2" evidence="8">
    <location>
        <begin position="23"/>
        <end position="75"/>
    </location>
</feature>
<dbReference type="InterPro" id="IPR039425">
    <property type="entry name" value="RNA_pol_sigma-70-like"/>
</dbReference>
<dbReference type="GO" id="GO:0003677">
    <property type="term" value="F:DNA binding"/>
    <property type="evidence" value="ECO:0007669"/>
    <property type="project" value="UniProtKB-KW"/>
</dbReference>
<protein>
    <recommendedName>
        <fullName evidence="12">Sigma-70 family RNA polymerase sigma factor</fullName>
    </recommendedName>
</protein>
<keyword evidence="4" id="KW-0238">DNA-binding</keyword>
<dbReference type="AlphaFoldDB" id="A0A8J3Q915"/>
<keyword evidence="11" id="KW-1185">Reference proteome</keyword>
<evidence type="ECO:0000256" key="2">
    <source>
        <dbReference type="ARBA" id="ARBA00023015"/>
    </source>
</evidence>
<proteinExistence type="inferred from homology"/>
<gene>
    <name evidence="10" type="ORF">Rhe02_34730</name>
</gene>
<dbReference type="Pfam" id="PF08281">
    <property type="entry name" value="Sigma70_r4_2"/>
    <property type="match status" value="1"/>
</dbReference>
<dbReference type="InterPro" id="IPR013249">
    <property type="entry name" value="RNA_pol_sigma70_r4_t2"/>
</dbReference>
<keyword evidence="3" id="KW-0731">Sigma factor</keyword>
<feature type="transmembrane region" description="Helical" evidence="7">
    <location>
        <begin position="184"/>
        <end position="205"/>
    </location>
</feature>
<dbReference type="NCBIfam" id="TIGR02937">
    <property type="entry name" value="sigma70-ECF"/>
    <property type="match status" value="1"/>
</dbReference>
<dbReference type="InterPro" id="IPR014325">
    <property type="entry name" value="RNA_pol_sigma-E_actinobac"/>
</dbReference>
<feature type="region of interest" description="Disordered" evidence="6">
    <location>
        <begin position="211"/>
        <end position="261"/>
    </location>
</feature>
<reference evidence="10" key="1">
    <citation type="submission" date="2021-01" db="EMBL/GenBank/DDBJ databases">
        <title>Whole genome shotgun sequence of Rhizocola hellebori NBRC 109834.</title>
        <authorList>
            <person name="Komaki H."/>
            <person name="Tamura T."/>
        </authorList>
    </citation>
    <scope>NUCLEOTIDE SEQUENCE</scope>
    <source>
        <strain evidence="10">NBRC 109834</strain>
    </source>
</reference>
<dbReference type="GO" id="GO:0006352">
    <property type="term" value="P:DNA-templated transcription initiation"/>
    <property type="evidence" value="ECO:0007669"/>
    <property type="project" value="InterPro"/>
</dbReference>
<evidence type="ECO:0008006" key="12">
    <source>
        <dbReference type="Google" id="ProtNLM"/>
    </source>
</evidence>
<accession>A0A8J3Q915</accession>
<dbReference type="InterPro" id="IPR013324">
    <property type="entry name" value="RNA_pol_sigma_r3/r4-like"/>
</dbReference>
<dbReference type="PANTHER" id="PTHR43133">
    <property type="entry name" value="RNA POLYMERASE ECF-TYPE SIGMA FACTO"/>
    <property type="match status" value="1"/>
</dbReference>
<dbReference type="InterPro" id="IPR036388">
    <property type="entry name" value="WH-like_DNA-bd_sf"/>
</dbReference>
<dbReference type="CDD" id="cd06171">
    <property type="entry name" value="Sigma70_r4"/>
    <property type="match status" value="1"/>
</dbReference>
<evidence type="ECO:0000256" key="6">
    <source>
        <dbReference type="SAM" id="MobiDB-lite"/>
    </source>
</evidence>
<dbReference type="InterPro" id="IPR007627">
    <property type="entry name" value="RNA_pol_sigma70_r2"/>
</dbReference>
<comment type="caution">
    <text evidence="10">The sequence shown here is derived from an EMBL/GenBank/DDBJ whole genome shotgun (WGS) entry which is preliminary data.</text>
</comment>
<evidence type="ECO:0000256" key="1">
    <source>
        <dbReference type="ARBA" id="ARBA00010641"/>
    </source>
</evidence>
<dbReference type="Proteomes" id="UP000612899">
    <property type="component" value="Unassembled WGS sequence"/>
</dbReference>
<evidence type="ECO:0000313" key="11">
    <source>
        <dbReference type="Proteomes" id="UP000612899"/>
    </source>
</evidence>
<dbReference type="NCBIfam" id="TIGR02983">
    <property type="entry name" value="SigE-fam_strep"/>
    <property type="match status" value="1"/>
</dbReference>
<dbReference type="InterPro" id="IPR013325">
    <property type="entry name" value="RNA_pol_sigma_r2"/>
</dbReference>
<name>A0A8J3Q915_9ACTN</name>
<evidence type="ECO:0000256" key="4">
    <source>
        <dbReference type="ARBA" id="ARBA00023125"/>
    </source>
</evidence>
<organism evidence="10 11">
    <name type="scientific">Rhizocola hellebori</name>
    <dbReference type="NCBI Taxonomy" id="1392758"/>
    <lineage>
        <taxon>Bacteria</taxon>
        <taxon>Bacillati</taxon>
        <taxon>Actinomycetota</taxon>
        <taxon>Actinomycetes</taxon>
        <taxon>Micromonosporales</taxon>
        <taxon>Micromonosporaceae</taxon>
        <taxon>Rhizocola</taxon>
    </lineage>
</organism>